<name>A0A0B9G3H6_9GAMM</name>
<comment type="caution">
    <text evidence="1">The sequence shown here is derived from an EMBL/GenBank/DDBJ whole genome shotgun (WGS) entry which is preliminary data.</text>
</comment>
<proteinExistence type="predicted"/>
<evidence type="ECO:0000313" key="2">
    <source>
        <dbReference type="Proteomes" id="UP000031278"/>
    </source>
</evidence>
<organism evidence="1 2">
    <name type="scientific">Photobacterium gaetbulicola</name>
    <dbReference type="NCBI Taxonomy" id="1295392"/>
    <lineage>
        <taxon>Bacteria</taxon>
        <taxon>Pseudomonadati</taxon>
        <taxon>Pseudomonadota</taxon>
        <taxon>Gammaproteobacteria</taxon>
        <taxon>Vibrionales</taxon>
        <taxon>Vibrionaceae</taxon>
        <taxon>Photobacterium</taxon>
    </lineage>
</organism>
<sequence>MKNLLFVIFLPLIIAGCSKSVDERADEFVEASFTLCGSKVQSYAQGDDGKIRIVCENNSYFSVKDQDTLAFMHELNGAYCRGQGFSAFHERSRYFTFICNGQKSFNIPK</sequence>
<dbReference type="AlphaFoldDB" id="A0A0B9G3H6"/>
<dbReference type="Proteomes" id="UP000031278">
    <property type="component" value="Unassembled WGS sequence"/>
</dbReference>
<gene>
    <name evidence="1" type="ORF">RJ45_12135</name>
</gene>
<accession>A0A0B9G3H6</accession>
<evidence type="ECO:0008006" key="3">
    <source>
        <dbReference type="Google" id="ProtNLM"/>
    </source>
</evidence>
<dbReference type="EMBL" id="JWLZ01000159">
    <property type="protein sequence ID" value="KHT63169.1"/>
    <property type="molecule type" value="Genomic_DNA"/>
</dbReference>
<protein>
    <recommendedName>
        <fullName evidence="3">Lipoprotein</fullName>
    </recommendedName>
</protein>
<dbReference type="RefSeq" id="WP_039462104.1">
    <property type="nucleotide sequence ID" value="NZ_JWLZ01000159.1"/>
</dbReference>
<dbReference type="PROSITE" id="PS51257">
    <property type="entry name" value="PROKAR_LIPOPROTEIN"/>
    <property type="match status" value="1"/>
</dbReference>
<evidence type="ECO:0000313" key="1">
    <source>
        <dbReference type="EMBL" id="KHT63169.1"/>
    </source>
</evidence>
<reference evidence="1 2" key="1">
    <citation type="submission" date="2014-12" db="EMBL/GenBank/DDBJ databases">
        <title>Genome sequencing of Photobacterium gaetbulicola AD005a.</title>
        <authorList>
            <person name="Adrian T.G.S."/>
            <person name="Chan K.G."/>
        </authorList>
    </citation>
    <scope>NUCLEOTIDE SEQUENCE [LARGE SCALE GENOMIC DNA]</scope>
    <source>
        <strain evidence="1 2">AD005a</strain>
    </source>
</reference>